<comment type="similarity">
    <text evidence="1 7">Belongs to the glycosyl hydrolase 1 family.</text>
</comment>
<evidence type="ECO:0000256" key="6">
    <source>
        <dbReference type="ARBA" id="ARBA00023326"/>
    </source>
</evidence>
<dbReference type="SUPFAM" id="SSF51445">
    <property type="entry name" value="(Trans)glycosidases"/>
    <property type="match status" value="1"/>
</dbReference>
<evidence type="ECO:0000256" key="2">
    <source>
        <dbReference type="ARBA" id="ARBA00022801"/>
    </source>
</evidence>
<keyword evidence="3" id="KW-0136">Cellulose degradation</keyword>
<evidence type="ECO:0000313" key="8">
    <source>
        <dbReference type="EMBL" id="MCS0499953.1"/>
    </source>
</evidence>
<comment type="catalytic activity">
    <reaction evidence="7">
        <text>Hydrolysis of terminal, non-reducing beta-D-glucosyl residues with release of beta-D-glucose.</text>
        <dbReference type="EC" id="3.2.1.21"/>
    </reaction>
</comment>
<accession>A0ABT1ZGW5</accession>
<keyword evidence="2 7" id="KW-0378">Hydrolase</keyword>
<organism evidence="8 9">
    <name type="scientific">Protaetiibacter mangrovi</name>
    <dbReference type="NCBI Taxonomy" id="2970926"/>
    <lineage>
        <taxon>Bacteria</taxon>
        <taxon>Bacillati</taxon>
        <taxon>Actinomycetota</taxon>
        <taxon>Actinomycetes</taxon>
        <taxon>Micrococcales</taxon>
        <taxon>Microbacteriaceae</taxon>
        <taxon>Protaetiibacter</taxon>
    </lineage>
</organism>
<dbReference type="Proteomes" id="UP001205337">
    <property type="component" value="Unassembled WGS sequence"/>
</dbReference>
<keyword evidence="4" id="KW-0119">Carbohydrate metabolism</keyword>
<gene>
    <name evidence="8" type="ORF">NUH29_10385</name>
</gene>
<evidence type="ECO:0000256" key="4">
    <source>
        <dbReference type="ARBA" id="ARBA00023277"/>
    </source>
</evidence>
<keyword evidence="9" id="KW-1185">Reference proteome</keyword>
<dbReference type="PANTHER" id="PTHR10353:SF36">
    <property type="entry name" value="LP05116P"/>
    <property type="match status" value="1"/>
</dbReference>
<dbReference type="RefSeq" id="WP_258799042.1">
    <property type="nucleotide sequence ID" value="NZ_JANTHX010000007.1"/>
</dbReference>
<dbReference type="InterPro" id="IPR017736">
    <property type="entry name" value="Glyco_hydro_1_beta-glucosidase"/>
</dbReference>
<keyword evidence="5 7" id="KW-0326">Glycosidase</keyword>
<dbReference type="InterPro" id="IPR001360">
    <property type="entry name" value="Glyco_hydro_1"/>
</dbReference>
<keyword evidence="6" id="KW-0624">Polysaccharide degradation</keyword>
<evidence type="ECO:0000256" key="1">
    <source>
        <dbReference type="ARBA" id="ARBA00010838"/>
    </source>
</evidence>
<comment type="caution">
    <text evidence="8">The sequence shown here is derived from an EMBL/GenBank/DDBJ whole genome shotgun (WGS) entry which is preliminary data.</text>
</comment>
<sequence>MALDLPDDFTWPSGFLWGAATAAAQVEGAAHEDGKLDSIWDHFARIPGNVAHGDTPEKAVDHYHRMPQDVRLMTELGLDSYRFSVSWARVKPADGPVNRAGLDFYSRLVDELLEHGILPWLTLYHWDLPQAVEETGGWANRDTAHRFLDYTIAVHEALGDRVDHWTTFNEPLCSSLIGYAGGEHAPGRQEPRAGLAALHHQHLAHGLAVQELRARGAGQLGITLNLTNAVPNDPSDPVDLDAARRLDALWNRAYLEPILLGAYPADFLEDVSAHRFDELVHDGDLQTIHQPIDFLGVNHYHDDNVSGHPLPAGHPRGLAPTDKPTSSWFVGSEFLTTPSRHLPQTAMGWEINPDGLRHLLVRLGREYPQLPPLYITENGSAWDDVVAPDGAVHDVERVAFLEDHLRAVAQAIVEGADVRGYFAWSLMDNFEWAWGYEKRFGVVYVDYETQERIVKDSGRRFAEVAAAARTLAP</sequence>
<evidence type="ECO:0000256" key="5">
    <source>
        <dbReference type="ARBA" id="ARBA00023295"/>
    </source>
</evidence>
<protein>
    <recommendedName>
        <fullName evidence="7">Beta-glucosidase</fullName>
        <ecNumber evidence="7">3.2.1.21</ecNumber>
    </recommendedName>
</protein>
<reference evidence="8 9" key="1">
    <citation type="submission" date="2022-08" db="EMBL/GenBank/DDBJ databases">
        <authorList>
            <person name="Li F."/>
        </authorList>
    </citation>
    <scope>NUCLEOTIDE SEQUENCE [LARGE SCALE GENOMIC DNA]</scope>
    <source>
        <strain evidence="8 9">10F1B-8-1</strain>
    </source>
</reference>
<evidence type="ECO:0000313" key="9">
    <source>
        <dbReference type="Proteomes" id="UP001205337"/>
    </source>
</evidence>
<dbReference type="GO" id="GO:0008422">
    <property type="term" value="F:beta-glucosidase activity"/>
    <property type="evidence" value="ECO:0007669"/>
    <property type="project" value="UniProtKB-EC"/>
</dbReference>
<dbReference type="Gene3D" id="3.20.20.80">
    <property type="entry name" value="Glycosidases"/>
    <property type="match status" value="1"/>
</dbReference>
<name>A0ABT1ZGW5_9MICO</name>
<dbReference type="PANTHER" id="PTHR10353">
    <property type="entry name" value="GLYCOSYL HYDROLASE"/>
    <property type="match status" value="1"/>
</dbReference>
<evidence type="ECO:0000256" key="3">
    <source>
        <dbReference type="ARBA" id="ARBA00023001"/>
    </source>
</evidence>
<dbReference type="NCBIfam" id="TIGR03356">
    <property type="entry name" value="BGL"/>
    <property type="match status" value="1"/>
</dbReference>
<evidence type="ECO:0000256" key="7">
    <source>
        <dbReference type="RuleBase" id="RU361175"/>
    </source>
</evidence>
<dbReference type="Pfam" id="PF00232">
    <property type="entry name" value="Glyco_hydro_1"/>
    <property type="match status" value="1"/>
</dbReference>
<dbReference type="EC" id="3.2.1.21" evidence="7"/>
<dbReference type="InterPro" id="IPR017853">
    <property type="entry name" value="GH"/>
</dbReference>
<proteinExistence type="inferred from homology"/>
<dbReference type="EMBL" id="JANTHX010000007">
    <property type="protein sequence ID" value="MCS0499953.1"/>
    <property type="molecule type" value="Genomic_DNA"/>
</dbReference>
<dbReference type="PRINTS" id="PR00131">
    <property type="entry name" value="GLHYDRLASE1"/>
</dbReference>